<comment type="caution">
    <text evidence="1">The sequence shown here is derived from an EMBL/GenBank/DDBJ whole genome shotgun (WGS) entry which is preliminary data.</text>
</comment>
<dbReference type="AlphaFoldDB" id="M5RA63"/>
<dbReference type="Proteomes" id="UP000011991">
    <property type="component" value="Unassembled WGS sequence"/>
</dbReference>
<proteinExistence type="predicted"/>
<protein>
    <submittedName>
        <fullName evidence="1">Uncharacterized protein</fullName>
    </submittedName>
</protein>
<organism evidence="1 2">
    <name type="scientific">Rhodopirellula maiorica SM1</name>
    <dbReference type="NCBI Taxonomy" id="1265738"/>
    <lineage>
        <taxon>Bacteria</taxon>
        <taxon>Pseudomonadati</taxon>
        <taxon>Planctomycetota</taxon>
        <taxon>Planctomycetia</taxon>
        <taxon>Pirellulales</taxon>
        <taxon>Pirellulaceae</taxon>
        <taxon>Novipirellula</taxon>
    </lineage>
</organism>
<reference evidence="1 2" key="1">
    <citation type="journal article" date="2013" name="Mar. Genomics">
        <title>Expression of sulfatases in Rhodopirellula baltica and the diversity of sulfatases in the genus Rhodopirellula.</title>
        <authorList>
            <person name="Wegner C.E."/>
            <person name="Richter-Heitmann T."/>
            <person name="Klindworth A."/>
            <person name="Klockow C."/>
            <person name="Richter M."/>
            <person name="Achstetter T."/>
            <person name="Glockner F.O."/>
            <person name="Harder J."/>
        </authorList>
    </citation>
    <scope>NUCLEOTIDE SEQUENCE [LARGE SCALE GENOMIC DNA]</scope>
    <source>
        <strain evidence="1 2">SM1</strain>
    </source>
</reference>
<dbReference type="EMBL" id="ANOG01000965">
    <property type="protein sequence ID" value="EMI16383.1"/>
    <property type="molecule type" value="Genomic_DNA"/>
</dbReference>
<keyword evidence="2" id="KW-1185">Reference proteome</keyword>
<evidence type="ECO:0000313" key="1">
    <source>
        <dbReference type="EMBL" id="EMI16383.1"/>
    </source>
</evidence>
<sequence length="47" mass="5269">MDDFGITRRRFDVEFALTLMSLSISIMSANANCVRVTKTNAKITTQT</sequence>
<accession>M5RA63</accession>
<name>M5RA63_9BACT</name>
<gene>
    <name evidence="1" type="ORF">RMSM_06721</name>
</gene>
<evidence type="ECO:0000313" key="2">
    <source>
        <dbReference type="Proteomes" id="UP000011991"/>
    </source>
</evidence>